<dbReference type="STRING" id="1245745.A0A0A2VJK3"/>
<name>A0A0A2VJK3_BEABA</name>
<evidence type="ECO:0000313" key="3">
    <source>
        <dbReference type="Proteomes" id="UP000030106"/>
    </source>
</evidence>
<feature type="signal peptide" evidence="1">
    <location>
        <begin position="1"/>
        <end position="24"/>
    </location>
</feature>
<dbReference type="AlphaFoldDB" id="A0A0A2VJK3"/>
<dbReference type="HOGENOM" id="CLU_909383_0_0_1"/>
<gene>
    <name evidence="2" type="ORF">BBAD15_g8370</name>
</gene>
<organism evidence="2 3">
    <name type="scientific">Beauveria bassiana D1-5</name>
    <dbReference type="NCBI Taxonomy" id="1245745"/>
    <lineage>
        <taxon>Eukaryota</taxon>
        <taxon>Fungi</taxon>
        <taxon>Dikarya</taxon>
        <taxon>Ascomycota</taxon>
        <taxon>Pezizomycotina</taxon>
        <taxon>Sordariomycetes</taxon>
        <taxon>Hypocreomycetidae</taxon>
        <taxon>Hypocreales</taxon>
        <taxon>Cordycipitaceae</taxon>
        <taxon>Beauveria</taxon>
    </lineage>
</organism>
<dbReference type="Proteomes" id="UP000030106">
    <property type="component" value="Unassembled WGS sequence"/>
</dbReference>
<evidence type="ECO:0000256" key="1">
    <source>
        <dbReference type="SAM" id="SignalP"/>
    </source>
</evidence>
<protein>
    <submittedName>
        <fullName evidence="2">Uncharacterized protein</fullName>
    </submittedName>
</protein>
<feature type="chain" id="PRO_5001995628" evidence="1">
    <location>
        <begin position="25"/>
        <end position="313"/>
    </location>
</feature>
<keyword evidence="1" id="KW-0732">Signal</keyword>
<reference evidence="2 3" key="1">
    <citation type="submission" date="2012-10" db="EMBL/GenBank/DDBJ databases">
        <title>Genome sequencing and analysis of entomopathogenic fungi Beauveria bassiana D1-5.</title>
        <authorList>
            <person name="Li Q."/>
            <person name="Wang L."/>
            <person name="Zhang Z."/>
            <person name="Wang Q."/>
            <person name="Ren J."/>
            <person name="Wang M."/>
            <person name="Xu W."/>
            <person name="Wang J."/>
            <person name="Lu Y."/>
            <person name="Du Q."/>
            <person name="Sun Z."/>
        </authorList>
    </citation>
    <scope>NUCLEOTIDE SEQUENCE [LARGE SCALE GENOMIC DNA]</scope>
    <source>
        <strain evidence="2 3">D1-5</strain>
    </source>
</reference>
<accession>A0A0A2VJK3</accession>
<sequence length="313" mass="34503">MLWLPWSPSGCAVVFVTVAGVCQAQNPGQGVEICVNDPLNPPCTTVEAPSGLCVAIPDEYKNKVSGVRANDSASICRFYLEPECKGEYFEAGTEAVNLYTGRPDFNDKVTSFICDVAKPIASVKSSDWTFKRQKELCTRLETLSLQFKLGNNIGSGTYDKIKLGFEDAGQTVHVITEGPSPGYEVTQDINIQDVFGMETVALSKIKRLRLLDELTDWTFGGDMWEIAGFTLKGKCANSGLTIALEKFSSLNKWLQAQPDQPGRFQYHVDWEVWADDVQPEDWVTKSLCKQFLSMKTSICISPTKIGTGVSPIN</sequence>
<dbReference type="EMBL" id="ANFO01000830">
    <property type="protein sequence ID" value="KGQ06315.1"/>
    <property type="molecule type" value="Genomic_DNA"/>
</dbReference>
<proteinExistence type="predicted"/>
<evidence type="ECO:0000313" key="2">
    <source>
        <dbReference type="EMBL" id="KGQ06315.1"/>
    </source>
</evidence>
<comment type="caution">
    <text evidence="2">The sequence shown here is derived from an EMBL/GenBank/DDBJ whole genome shotgun (WGS) entry which is preliminary data.</text>
</comment>